<name>A0A4V3JJ78_9LEPT</name>
<dbReference type="PANTHER" id="PTHR24104">
    <property type="entry name" value="E3 UBIQUITIN-PROTEIN LIGASE NHLRC1-RELATED"/>
    <property type="match status" value="1"/>
</dbReference>
<evidence type="ECO:0000313" key="3">
    <source>
        <dbReference type="Proteomes" id="UP000298009"/>
    </source>
</evidence>
<evidence type="ECO:0000256" key="1">
    <source>
        <dbReference type="ARBA" id="ARBA00022737"/>
    </source>
</evidence>
<dbReference type="AlphaFoldDB" id="A0A4V3JJ78"/>
<dbReference type="InterPro" id="IPR001258">
    <property type="entry name" value="NHL_repeat"/>
</dbReference>
<dbReference type="InterPro" id="IPR011042">
    <property type="entry name" value="6-blade_b-propeller_TolB-like"/>
</dbReference>
<dbReference type="Gene3D" id="2.40.10.500">
    <property type="match status" value="2"/>
</dbReference>
<dbReference type="GO" id="GO:0008270">
    <property type="term" value="F:zinc ion binding"/>
    <property type="evidence" value="ECO:0007669"/>
    <property type="project" value="UniProtKB-KW"/>
</dbReference>
<dbReference type="PANTHER" id="PTHR24104:SF25">
    <property type="entry name" value="PROTEIN LIN-41"/>
    <property type="match status" value="1"/>
</dbReference>
<dbReference type="SUPFAM" id="SSF101898">
    <property type="entry name" value="NHL repeat"/>
    <property type="match status" value="1"/>
</dbReference>
<dbReference type="Proteomes" id="UP000298009">
    <property type="component" value="Unassembled WGS sequence"/>
</dbReference>
<gene>
    <name evidence="2" type="ORF">EHQ24_15800</name>
</gene>
<dbReference type="InterPro" id="IPR050952">
    <property type="entry name" value="TRIM-NHL_E3_ligases"/>
</dbReference>
<sequence>MVNRIFAYLLTIGFCFFSCNKSELSNSCDLNSNEFLNSILLKFAIADFSPHCSVSTALSLGGSIVGLTTSGMVLRSNTGSELSVPPGATSFSIPIASGFGSKYTLSIAKQPDTIVCVIHNGSEGTVILGISNIQIICHTTSAKRVYGQIDFTTVAAPSPPTPNNLSSPTAVLAGELGIYVSDSATNRVLFYSGTSTSAVRVIGQPNFTSNGTSITSSGFSFPAGLAKDSLGLYVADLNSFRVLYFEGTNTAASRVYGQVDFNTAVYAPNAAADVITAPYGLAADNQGFYVADSSQNRVLYFPNGSYVATRVYGQPNFIDNTAGSTATTLSSPEGVAVSSEGVYIADTGNHRVLFYPGTSTTATRVYGQPNLTANVPNNGGIGAATLVAPRTVLAFGGDVWIVDSSNHRVLLYSGTSTTASKVFGQSGNGSFSVSASGLSATAFDFPQSISINGEGIFIADVNNNRILMY</sequence>
<reference evidence="2" key="1">
    <citation type="journal article" date="2019" name="PLoS Negl. Trop. Dis.">
        <title>Revisiting the worldwide diversity of Leptospira species in the environment.</title>
        <authorList>
            <person name="Vincent A.T."/>
            <person name="Schiettekatte O."/>
            <person name="Bourhy P."/>
            <person name="Veyrier F.J."/>
            <person name="Picardeau M."/>
        </authorList>
    </citation>
    <scope>NUCLEOTIDE SEQUENCE [LARGE SCALE GENOMIC DNA]</scope>
    <source>
        <strain evidence="2">201800287</strain>
    </source>
</reference>
<keyword evidence="1" id="KW-0677">Repeat</keyword>
<dbReference type="RefSeq" id="WP_135602592.1">
    <property type="nucleotide sequence ID" value="NZ_RQFK01000028.1"/>
</dbReference>
<dbReference type="CDD" id="cd05819">
    <property type="entry name" value="NHL"/>
    <property type="match status" value="1"/>
</dbReference>
<evidence type="ECO:0008006" key="4">
    <source>
        <dbReference type="Google" id="ProtNLM"/>
    </source>
</evidence>
<dbReference type="OrthoDB" id="317057at2"/>
<dbReference type="Pfam" id="PF01436">
    <property type="entry name" value="NHL"/>
    <property type="match status" value="1"/>
</dbReference>
<dbReference type="Gene3D" id="2.120.10.30">
    <property type="entry name" value="TolB, C-terminal domain"/>
    <property type="match status" value="1"/>
</dbReference>
<comment type="caution">
    <text evidence="2">The sequence shown here is derived from an EMBL/GenBank/DDBJ whole genome shotgun (WGS) entry which is preliminary data.</text>
</comment>
<proteinExistence type="predicted"/>
<evidence type="ECO:0000313" key="2">
    <source>
        <dbReference type="EMBL" id="TGK79010.1"/>
    </source>
</evidence>
<protein>
    <recommendedName>
        <fullName evidence="4">NHL repeat protein</fullName>
    </recommendedName>
</protein>
<dbReference type="EMBL" id="RQFK01000028">
    <property type="protein sequence ID" value="TGK79010.1"/>
    <property type="molecule type" value="Genomic_DNA"/>
</dbReference>
<keyword evidence="3" id="KW-1185">Reference proteome</keyword>
<accession>A0A4V3JJ78</accession>
<organism evidence="2 3">
    <name type="scientific">Leptospira noumeaensis</name>
    <dbReference type="NCBI Taxonomy" id="2484964"/>
    <lineage>
        <taxon>Bacteria</taxon>
        <taxon>Pseudomonadati</taxon>
        <taxon>Spirochaetota</taxon>
        <taxon>Spirochaetia</taxon>
        <taxon>Leptospirales</taxon>
        <taxon>Leptospiraceae</taxon>
        <taxon>Leptospira</taxon>
    </lineage>
</organism>